<gene>
    <name evidence="1" type="ORF">EhV125</name>
</gene>
<name>Q4A308_EHV8U</name>
<keyword evidence="2" id="KW-1185">Reference proteome</keyword>
<evidence type="ECO:0000313" key="1">
    <source>
        <dbReference type="EMBL" id="CAI65548.1"/>
    </source>
</evidence>
<dbReference type="Proteomes" id="UP000000863">
    <property type="component" value="Segment"/>
</dbReference>
<organism evidence="1 2">
    <name type="scientific">Emiliania huxleyi virus 86 (isolate United Kingdom/English Channel/1999)</name>
    <name type="common">EhV-86</name>
    <dbReference type="NCBI Taxonomy" id="654925"/>
    <lineage>
        <taxon>Viruses</taxon>
        <taxon>Varidnaviria</taxon>
        <taxon>Bamfordvirae</taxon>
        <taxon>Nucleocytoviricota</taxon>
        <taxon>Megaviricetes</taxon>
        <taxon>Algavirales</taxon>
        <taxon>Phycodnaviridae</taxon>
        <taxon>Coccolithovirus</taxon>
        <taxon>Coccolithovirus huxleyi</taxon>
        <taxon>Emiliania huxleyi virus 86</taxon>
    </lineage>
</organism>
<organismHost>
    <name type="scientific">Emiliania huxleyi</name>
    <name type="common">Coccolithophore</name>
    <name type="synonym">Pontosphaera huxleyi</name>
    <dbReference type="NCBI Taxonomy" id="2903"/>
</organismHost>
<protein>
    <submittedName>
        <fullName evidence="1">Uncharacterized protein</fullName>
    </submittedName>
</protein>
<evidence type="ECO:0000313" key="2">
    <source>
        <dbReference type="Proteomes" id="UP000000863"/>
    </source>
</evidence>
<reference evidence="1 2" key="1">
    <citation type="journal article" date="2005" name="Science">
        <title>Complete genome sequence and lytic phase transcription profile of a Coccolithovirus.</title>
        <authorList>
            <person name="Wilson W.H."/>
            <person name="Schroeder D.C."/>
            <person name="Allen M.J."/>
            <person name="Holden M.T.G."/>
            <person name="Parkhill J."/>
            <person name="Barrell B.G."/>
            <person name="Churcher C."/>
            <person name="Hamlin N."/>
            <person name="Mungall K."/>
            <person name="Norbertczak H."/>
            <person name="Quail M.A."/>
            <person name="Price C."/>
            <person name="Rabbinowitsch E."/>
            <person name="Walker D."/>
            <person name="Craigon M."/>
            <person name="Roy D."/>
            <person name="Ghazal P."/>
        </authorList>
    </citation>
    <scope>NUCLEOTIDE SEQUENCE [LARGE SCALE GENOMIC DNA]</scope>
    <source>
        <strain evidence="2">Isolate United Kingdom/English Channel/1999</strain>
    </source>
</reference>
<dbReference type="KEGG" id="vg:3654947"/>
<sequence>MLNILGPIDSVHTPSTTPIRDKFTTKKLQPTVSTLYSAFYPNKRQGTCVL</sequence>
<dbReference type="GeneID" id="3654947"/>
<proteinExistence type="predicted"/>
<dbReference type="EMBL" id="AJ890364">
    <property type="protein sequence ID" value="CAI65548.1"/>
    <property type="molecule type" value="Genomic_DNA"/>
</dbReference>
<dbReference type="RefSeq" id="YP_293879.1">
    <property type="nucleotide sequence ID" value="NC_007346.1"/>
</dbReference>
<accession>Q4A308</accession>